<comment type="cofactor">
    <cofactor evidence="12">
        <name>FAD</name>
        <dbReference type="ChEBI" id="CHEBI:57692"/>
    </cofactor>
    <text evidence="12">Binds 1 FAD per subunit.</text>
</comment>
<dbReference type="SUPFAM" id="SSF52343">
    <property type="entry name" value="Ferredoxin reductase-like, C-terminal NADP-linked domain"/>
    <property type="match status" value="1"/>
</dbReference>
<protein>
    <recommendedName>
        <fullName evidence="1">assimilatory sulfite reductase (NADPH)</fullName>
        <ecNumber evidence="1">1.8.1.2</ecNumber>
    </recommendedName>
</protein>
<evidence type="ECO:0000256" key="13">
    <source>
        <dbReference type="SAM" id="MobiDB-lite"/>
    </source>
</evidence>
<comment type="catalytic activity">
    <reaction evidence="11">
        <text>hydrogen sulfide + 3 NADP(+) + 3 H2O = sulfite + 3 NADPH + 4 H(+)</text>
        <dbReference type="Rhea" id="RHEA:13801"/>
        <dbReference type="ChEBI" id="CHEBI:15377"/>
        <dbReference type="ChEBI" id="CHEBI:15378"/>
        <dbReference type="ChEBI" id="CHEBI:17359"/>
        <dbReference type="ChEBI" id="CHEBI:29919"/>
        <dbReference type="ChEBI" id="CHEBI:57783"/>
        <dbReference type="ChEBI" id="CHEBI:58349"/>
        <dbReference type="EC" id="1.8.1.2"/>
    </reaction>
</comment>
<dbReference type="InterPro" id="IPR001709">
    <property type="entry name" value="Flavoprot_Pyr_Nucl_cyt_Rdtase"/>
</dbReference>
<dbReference type="Gene3D" id="3.40.50.360">
    <property type="match status" value="1"/>
</dbReference>
<dbReference type="InterPro" id="IPR001433">
    <property type="entry name" value="OxRdtase_FAD/NAD-bd"/>
</dbReference>
<dbReference type="GO" id="GO:0050660">
    <property type="term" value="F:flavin adenine dinucleotide binding"/>
    <property type="evidence" value="ECO:0007669"/>
    <property type="project" value="InterPro"/>
</dbReference>
<evidence type="ECO:0000313" key="16">
    <source>
        <dbReference type="EMBL" id="SEB21107.1"/>
    </source>
</evidence>
<dbReference type="Pfam" id="PF00175">
    <property type="entry name" value="NAD_binding_1"/>
    <property type="match status" value="1"/>
</dbReference>
<evidence type="ECO:0000259" key="15">
    <source>
        <dbReference type="PROSITE" id="PS51384"/>
    </source>
</evidence>
<evidence type="ECO:0000256" key="1">
    <source>
        <dbReference type="ARBA" id="ARBA00012604"/>
    </source>
</evidence>
<keyword evidence="5 12" id="KW-0288">FMN</keyword>
<evidence type="ECO:0000313" key="17">
    <source>
        <dbReference type="Proteomes" id="UP000198584"/>
    </source>
</evidence>
<dbReference type="Gene3D" id="3.40.50.80">
    <property type="entry name" value="Nucleotide-binding domain of ferredoxin-NADP reductase (FNR) module"/>
    <property type="match status" value="1"/>
</dbReference>
<dbReference type="GO" id="GO:0016651">
    <property type="term" value="F:oxidoreductase activity, acting on NAD(P)H"/>
    <property type="evidence" value="ECO:0007669"/>
    <property type="project" value="UniProtKB-ARBA"/>
</dbReference>
<dbReference type="STRING" id="571932.SAMN05421743_1314"/>
<feature type="binding site" evidence="12">
    <location>
        <position position="334"/>
    </location>
    <ligand>
        <name>FAD</name>
        <dbReference type="ChEBI" id="CHEBI:57692"/>
    </ligand>
</feature>
<evidence type="ECO:0000256" key="9">
    <source>
        <dbReference type="ARBA" id="ARBA00023002"/>
    </source>
</evidence>
<feature type="binding site" evidence="12">
    <location>
        <position position="575"/>
    </location>
    <ligand>
        <name>NADP(+)</name>
        <dbReference type="ChEBI" id="CHEBI:58349"/>
    </ligand>
</feature>
<keyword evidence="10" id="KW-0198">Cysteine biosynthesis</keyword>
<keyword evidence="9" id="KW-0560">Oxidoreductase</keyword>
<keyword evidence="17" id="KW-1185">Reference proteome</keyword>
<dbReference type="InterPro" id="IPR008254">
    <property type="entry name" value="Flavodoxin/NO_synth"/>
</dbReference>
<dbReference type="GO" id="GO:0010181">
    <property type="term" value="F:FMN binding"/>
    <property type="evidence" value="ECO:0007669"/>
    <property type="project" value="InterPro"/>
</dbReference>
<evidence type="ECO:0000256" key="4">
    <source>
        <dbReference type="ARBA" id="ARBA00022630"/>
    </source>
</evidence>
<dbReference type="EC" id="1.8.1.2" evidence="1"/>
<dbReference type="SUPFAM" id="SSF52218">
    <property type="entry name" value="Flavoproteins"/>
    <property type="match status" value="1"/>
</dbReference>
<dbReference type="PROSITE" id="PS50902">
    <property type="entry name" value="FLAVODOXIN_LIKE"/>
    <property type="match status" value="1"/>
</dbReference>
<dbReference type="FunFam" id="3.40.50.80:FF:000001">
    <property type="entry name" value="NADPH--cytochrome P450 reductase 1"/>
    <property type="match status" value="1"/>
</dbReference>
<proteinExistence type="predicted"/>
<evidence type="ECO:0000256" key="6">
    <source>
        <dbReference type="ARBA" id="ARBA00022827"/>
    </source>
</evidence>
<dbReference type="InterPro" id="IPR010199">
    <property type="entry name" value="CysJ"/>
</dbReference>
<comment type="cofactor">
    <cofactor evidence="12">
        <name>FMN</name>
        <dbReference type="ChEBI" id="CHEBI:58210"/>
    </cofactor>
    <text evidence="12">Binds 1 FMN per subunit.</text>
</comment>
<keyword evidence="3" id="KW-0028">Amino-acid biosynthesis</keyword>
<evidence type="ECO:0000256" key="11">
    <source>
        <dbReference type="ARBA" id="ARBA00052219"/>
    </source>
</evidence>
<feature type="binding site" evidence="12">
    <location>
        <begin position="127"/>
        <end position="130"/>
    </location>
    <ligand>
        <name>FMN</name>
        <dbReference type="ChEBI" id="CHEBI:58210"/>
    </ligand>
</feature>
<dbReference type="RefSeq" id="WP_093046956.1">
    <property type="nucleotide sequence ID" value="NZ_FNQR01000031.1"/>
</dbReference>
<gene>
    <name evidence="16" type="ORF">SAMN05421743_1314</name>
</gene>
<feature type="binding site" evidence="12">
    <location>
        <position position="424"/>
    </location>
    <ligand>
        <name>FAD</name>
        <dbReference type="ChEBI" id="CHEBI:57692"/>
    </ligand>
</feature>
<keyword evidence="4" id="KW-0285">Flavoprotein</keyword>
<accession>A0A1H4HGV2</accession>
<evidence type="ECO:0000256" key="10">
    <source>
        <dbReference type="ARBA" id="ARBA00023192"/>
    </source>
</evidence>
<feature type="binding site" evidence="12">
    <location>
        <position position="613"/>
    </location>
    <ligand>
        <name>FAD</name>
        <dbReference type="ChEBI" id="CHEBI:57692"/>
    </ligand>
</feature>
<dbReference type="InterPro" id="IPR017938">
    <property type="entry name" value="Riboflavin_synthase-like_b-brl"/>
</dbReference>
<dbReference type="PANTHER" id="PTHR19384:SF128">
    <property type="entry name" value="NADPH OXIDOREDUCTASE A"/>
    <property type="match status" value="1"/>
</dbReference>
<dbReference type="InterPro" id="IPR029039">
    <property type="entry name" value="Flavoprotein-like_sf"/>
</dbReference>
<feature type="binding site" evidence="12">
    <location>
        <begin position="433"/>
        <end position="436"/>
    </location>
    <ligand>
        <name>FAD</name>
        <dbReference type="ChEBI" id="CHEBI:57692"/>
    </ligand>
</feature>
<keyword evidence="2" id="KW-0813">Transport</keyword>
<dbReference type="Pfam" id="PF00667">
    <property type="entry name" value="FAD_binding_1"/>
    <property type="match status" value="1"/>
</dbReference>
<dbReference type="InterPro" id="IPR017927">
    <property type="entry name" value="FAD-bd_FR_type"/>
</dbReference>
<dbReference type="InterPro" id="IPR001094">
    <property type="entry name" value="Flavdoxin-like"/>
</dbReference>
<dbReference type="InterPro" id="IPR023173">
    <property type="entry name" value="NADPH_Cyt_P450_Rdtase_alpha"/>
</dbReference>
<dbReference type="InterPro" id="IPR039261">
    <property type="entry name" value="FNR_nucleotide-bd"/>
</dbReference>
<dbReference type="PANTHER" id="PTHR19384">
    <property type="entry name" value="NITRIC OXIDE SYNTHASE-RELATED"/>
    <property type="match status" value="1"/>
</dbReference>
<dbReference type="EMBL" id="FNQR01000031">
    <property type="protein sequence ID" value="SEB21107.1"/>
    <property type="molecule type" value="Genomic_DNA"/>
</dbReference>
<evidence type="ECO:0000259" key="14">
    <source>
        <dbReference type="PROSITE" id="PS50902"/>
    </source>
</evidence>
<evidence type="ECO:0000256" key="7">
    <source>
        <dbReference type="ARBA" id="ARBA00022857"/>
    </source>
</evidence>
<keyword evidence="7 12" id="KW-0521">NADP</keyword>
<sequence length="613" mass="69014">MQFQVENSPFTQEQVEHLNRLLPTLTEAQKIWLSGCLAASFGGESAATMEGPVGEEVSTAHASVQESAVAAREVTVLFGSQTGNGQGLADELTKKLEERDFTVTLSSMDDFKPKSIKDAEDVLVIASTHGEGDPPDNALSFYEFLHSKRAPKLQNVRFSVLSLGDSSYEYFCQTGKDFDKRLEELGAERIHPRVDCDVDFEDPAEEWFEGVLTTLKESRSGQGNAPAPQTEAKEQSSAPAYSRKKPFDAEILENLNLNGRGSNKETRHIELDLESSNLTYEPGDSLGIFPQNDPVLVDQLIEALGWNPEASVQVDKQGELRSIREALLSFFEITRLTKPLLEQAAELTGNKQLEILLAPEQKEALKEYLEGRDVLDLIQDYKLQASPQEFVAILRKIPPRLYSIASSLKANPDEVHLTIGALRYDAHGRSRSGVCSVQCAERSHRGDTLPVYIQHNPNFKLPENPDTPIIMIGAGTGVAPYRAFLEEREEIGAEGKTWLFFGEQHFRSDFLYQTEWQKWLKEGVLTRMDVAFSRDTEEKVYVQHRMLEKSKELYQWLIEGAIIYVCGDEKHMAHDVQSALLTILELEGSLGKEEAEDYLSKMRQEKRYQRDVY</sequence>
<name>A0A1H4HGV2_9BACI</name>
<evidence type="ECO:0000256" key="3">
    <source>
        <dbReference type="ARBA" id="ARBA00022605"/>
    </source>
</evidence>
<dbReference type="PIRSF" id="PIRSF000207">
    <property type="entry name" value="SiR-FP_CysJ"/>
    <property type="match status" value="1"/>
</dbReference>
<evidence type="ECO:0000256" key="12">
    <source>
        <dbReference type="PIRSR" id="PIRSR000207-1"/>
    </source>
</evidence>
<dbReference type="GO" id="GO:0005829">
    <property type="term" value="C:cytosol"/>
    <property type="evidence" value="ECO:0007669"/>
    <property type="project" value="TreeGrafter"/>
</dbReference>
<dbReference type="NCBIfam" id="TIGR01931">
    <property type="entry name" value="cysJ"/>
    <property type="match status" value="1"/>
</dbReference>
<feature type="domain" description="Flavodoxin-like" evidence="14">
    <location>
        <begin position="74"/>
        <end position="212"/>
    </location>
</feature>
<dbReference type="Pfam" id="PF00258">
    <property type="entry name" value="Flavodoxin_1"/>
    <property type="match status" value="1"/>
</dbReference>
<reference evidence="16 17" key="1">
    <citation type="submission" date="2016-10" db="EMBL/GenBank/DDBJ databases">
        <authorList>
            <person name="de Groot N.N."/>
        </authorList>
    </citation>
    <scope>NUCLEOTIDE SEQUENCE [LARGE SCALE GENOMIC DNA]</scope>
    <source>
        <strain evidence="16 17">CCM7597</strain>
    </source>
</reference>
<feature type="domain" description="FAD-binding FR-type" evidence="15">
    <location>
        <begin position="244"/>
        <end position="462"/>
    </location>
</feature>
<feature type="binding site" evidence="12">
    <location>
        <begin position="163"/>
        <end position="172"/>
    </location>
    <ligand>
        <name>FMN</name>
        <dbReference type="ChEBI" id="CHEBI:58210"/>
    </ligand>
</feature>
<dbReference type="OrthoDB" id="9789468at2"/>
<keyword evidence="6 12" id="KW-0274">FAD</keyword>
<dbReference type="PRINTS" id="PR00369">
    <property type="entry name" value="FLAVODOXIN"/>
</dbReference>
<evidence type="ECO:0000256" key="5">
    <source>
        <dbReference type="ARBA" id="ARBA00022643"/>
    </source>
</evidence>
<dbReference type="PRINTS" id="PR00371">
    <property type="entry name" value="FPNCR"/>
</dbReference>
<evidence type="ECO:0000256" key="2">
    <source>
        <dbReference type="ARBA" id="ARBA00022448"/>
    </source>
</evidence>
<dbReference type="PROSITE" id="PS51384">
    <property type="entry name" value="FAD_FR"/>
    <property type="match status" value="1"/>
</dbReference>
<feature type="binding site" evidence="12">
    <location>
        <begin position="400"/>
        <end position="403"/>
    </location>
    <ligand>
        <name>FAD</name>
        <dbReference type="ChEBI" id="CHEBI:57692"/>
    </ligand>
</feature>
<dbReference type="Proteomes" id="UP000198584">
    <property type="component" value="Unassembled WGS sequence"/>
</dbReference>
<dbReference type="AlphaFoldDB" id="A0A1H4HGV2"/>
<dbReference type="GO" id="GO:0019344">
    <property type="term" value="P:cysteine biosynthetic process"/>
    <property type="evidence" value="ECO:0007669"/>
    <property type="project" value="UniProtKB-KW"/>
</dbReference>
<dbReference type="InterPro" id="IPR003097">
    <property type="entry name" value="CysJ-like_FAD-binding"/>
</dbReference>
<feature type="binding site" evidence="12">
    <location>
        <begin position="533"/>
        <end position="534"/>
    </location>
    <ligand>
        <name>NADP(+)</name>
        <dbReference type="ChEBI" id="CHEBI:58349"/>
    </ligand>
</feature>
<dbReference type="Gene3D" id="1.20.990.10">
    <property type="entry name" value="NADPH-cytochrome p450 Reductase, Chain A, domain 3"/>
    <property type="match status" value="1"/>
</dbReference>
<dbReference type="SUPFAM" id="SSF63380">
    <property type="entry name" value="Riboflavin synthase domain-like"/>
    <property type="match status" value="1"/>
</dbReference>
<evidence type="ECO:0000256" key="8">
    <source>
        <dbReference type="ARBA" id="ARBA00022982"/>
    </source>
</evidence>
<organism evidence="16 17">
    <name type="scientific">Thalassobacillus cyri</name>
    <dbReference type="NCBI Taxonomy" id="571932"/>
    <lineage>
        <taxon>Bacteria</taxon>
        <taxon>Bacillati</taxon>
        <taxon>Bacillota</taxon>
        <taxon>Bacilli</taxon>
        <taxon>Bacillales</taxon>
        <taxon>Bacillaceae</taxon>
        <taxon>Thalassobacillus</taxon>
    </lineage>
</organism>
<feature type="binding site" evidence="12">
    <location>
        <begin position="418"/>
        <end position="420"/>
    </location>
    <ligand>
        <name>FAD</name>
        <dbReference type="ChEBI" id="CHEBI:57692"/>
    </ligand>
</feature>
<feature type="region of interest" description="Disordered" evidence="13">
    <location>
        <begin position="217"/>
        <end position="243"/>
    </location>
</feature>
<dbReference type="GO" id="GO:0004783">
    <property type="term" value="F:sulfite reductase (NADPH) activity"/>
    <property type="evidence" value="ECO:0007669"/>
    <property type="project" value="UniProtKB-EC"/>
</dbReference>
<keyword evidence="8" id="KW-0249">Electron transport</keyword>
<feature type="binding site" evidence="12">
    <location>
        <begin position="539"/>
        <end position="543"/>
    </location>
    <ligand>
        <name>NADP(+)</name>
        <dbReference type="ChEBI" id="CHEBI:58349"/>
    </ligand>
</feature>
<dbReference type="Gene3D" id="2.40.30.10">
    <property type="entry name" value="Translation factors"/>
    <property type="match status" value="1"/>
</dbReference>
<feature type="binding site" evidence="12">
    <location>
        <begin position="80"/>
        <end position="85"/>
    </location>
    <ligand>
        <name>FMN</name>
        <dbReference type="ChEBI" id="CHEBI:58210"/>
    </ligand>
</feature>
<dbReference type="CDD" id="cd06199">
    <property type="entry name" value="SiR"/>
    <property type="match status" value="1"/>
</dbReference>